<evidence type="ECO:0000256" key="1">
    <source>
        <dbReference type="SAM" id="MobiDB-lite"/>
    </source>
</evidence>
<reference evidence="2 3" key="1">
    <citation type="journal article" date="2021" name="BMC Genomics">
        <title>Datura genome reveals duplications of psychoactive alkaloid biosynthetic genes and high mutation rate following tissue culture.</title>
        <authorList>
            <person name="Rajewski A."/>
            <person name="Carter-House D."/>
            <person name="Stajich J."/>
            <person name="Litt A."/>
        </authorList>
    </citation>
    <scope>NUCLEOTIDE SEQUENCE [LARGE SCALE GENOMIC DNA]</scope>
    <source>
        <strain evidence="2">AR-01</strain>
    </source>
</reference>
<feature type="compositionally biased region" description="Polar residues" evidence="1">
    <location>
        <begin position="1"/>
        <end position="40"/>
    </location>
</feature>
<feature type="region of interest" description="Disordered" evidence="1">
    <location>
        <begin position="1"/>
        <end position="88"/>
    </location>
</feature>
<dbReference type="Proteomes" id="UP000823775">
    <property type="component" value="Unassembled WGS sequence"/>
</dbReference>
<feature type="region of interest" description="Disordered" evidence="1">
    <location>
        <begin position="152"/>
        <end position="175"/>
    </location>
</feature>
<organism evidence="2 3">
    <name type="scientific">Datura stramonium</name>
    <name type="common">Jimsonweed</name>
    <name type="synonym">Common thornapple</name>
    <dbReference type="NCBI Taxonomy" id="4076"/>
    <lineage>
        <taxon>Eukaryota</taxon>
        <taxon>Viridiplantae</taxon>
        <taxon>Streptophyta</taxon>
        <taxon>Embryophyta</taxon>
        <taxon>Tracheophyta</taxon>
        <taxon>Spermatophyta</taxon>
        <taxon>Magnoliopsida</taxon>
        <taxon>eudicotyledons</taxon>
        <taxon>Gunneridae</taxon>
        <taxon>Pentapetalae</taxon>
        <taxon>asterids</taxon>
        <taxon>lamiids</taxon>
        <taxon>Solanales</taxon>
        <taxon>Solanaceae</taxon>
        <taxon>Solanoideae</taxon>
        <taxon>Datureae</taxon>
        <taxon>Datura</taxon>
    </lineage>
</organism>
<sequence length="175" mass="20503">MKHSNSFYPFKAQPNNQKKVPNHNFKSQILKTSPSKSFKQVSKRHKPNPSHYMNHKLLQTRQTQKGSPQTRSDSYMLKKTQSFKSTKTSQIDLKTNNQILPQQDPKFSISSFNKVSNKHNFQQTHKGFQQWNSKISTTHQTAPYQRRFHTSHQQNHIKNTNFSTPTPTKLQSHKT</sequence>
<evidence type="ECO:0000313" key="3">
    <source>
        <dbReference type="Proteomes" id="UP000823775"/>
    </source>
</evidence>
<feature type="compositionally biased region" description="Polar residues" evidence="1">
    <location>
        <begin position="57"/>
        <end position="73"/>
    </location>
</feature>
<proteinExistence type="predicted"/>
<feature type="compositionally biased region" description="Low complexity" evidence="1">
    <location>
        <begin position="78"/>
        <end position="88"/>
    </location>
</feature>
<evidence type="ECO:0000313" key="2">
    <source>
        <dbReference type="EMBL" id="MCE3051099.1"/>
    </source>
</evidence>
<accession>A0ABS8WLV6</accession>
<keyword evidence="3" id="KW-1185">Reference proteome</keyword>
<name>A0ABS8WLV6_DATST</name>
<protein>
    <submittedName>
        <fullName evidence="2">Uncharacterized protein</fullName>
    </submittedName>
</protein>
<gene>
    <name evidence="2" type="ORF">HAX54_048907</name>
</gene>
<dbReference type="EMBL" id="JACEIK010008168">
    <property type="protein sequence ID" value="MCE3051099.1"/>
    <property type="molecule type" value="Genomic_DNA"/>
</dbReference>
<comment type="caution">
    <text evidence="2">The sequence shown here is derived from an EMBL/GenBank/DDBJ whole genome shotgun (WGS) entry which is preliminary data.</text>
</comment>